<dbReference type="InterPro" id="IPR001613">
    <property type="entry name" value="Flavin_amine_oxidase"/>
</dbReference>
<dbReference type="InterPro" id="IPR002937">
    <property type="entry name" value="Amino_oxidase"/>
</dbReference>
<dbReference type="EMBL" id="CP018145">
    <property type="protein sequence ID" value="ASJ54803.1"/>
    <property type="molecule type" value="Genomic_DNA"/>
</dbReference>
<keyword evidence="2" id="KW-0560">Oxidoreductase</keyword>
<feature type="binding site" evidence="3">
    <location>
        <position position="85"/>
    </location>
    <ligand>
        <name>substrate</name>
    </ligand>
</feature>
<dbReference type="Gene3D" id="1.10.405.10">
    <property type="entry name" value="Guanine Nucleotide Dissociation Inhibitor, domain 1"/>
    <property type="match status" value="1"/>
</dbReference>
<dbReference type="Gene3D" id="3.50.50.60">
    <property type="entry name" value="FAD/NAD(P)-binding domain"/>
    <property type="match status" value="1"/>
</dbReference>
<dbReference type="GO" id="GO:0009063">
    <property type="term" value="P:amino acid catabolic process"/>
    <property type="evidence" value="ECO:0007669"/>
    <property type="project" value="TreeGrafter"/>
</dbReference>
<accession>A0A220MIH7</accession>
<name>A0A220MIH7_9BACL</name>
<dbReference type="PANTHER" id="PTHR10742">
    <property type="entry name" value="FLAVIN MONOAMINE OXIDASE"/>
    <property type="match status" value="1"/>
</dbReference>
<dbReference type="AlphaFoldDB" id="A0A220MIH7"/>
<dbReference type="RefSeq" id="WP_088908514.1">
    <property type="nucleotide sequence ID" value="NZ_CP018145.1"/>
</dbReference>
<dbReference type="InterPro" id="IPR050281">
    <property type="entry name" value="Flavin_monoamine_oxidase"/>
</dbReference>
<comment type="cofactor">
    <cofactor evidence="1">
        <name>FAD</name>
        <dbReference type="ChEBI" id="CHEBI:57692"/>
    </cofactor>
</comment>
<reference evidence="5 6" key="1">
    <citation type="submission" date="2016-11" db="EMBL/GenBank/DDBJ databases">
        <authorList>
            <person name="Jaros S."/>
            <person name="Januszkiewicz K."/>
            <person name="Wedrychowicz H."/>
        </authorList>
    </citation>
    <scope>NUCLEOTIDE SEQUENCE [LARGE SCALE GENOMIC DNA]</scope>
    <source>
        <strain evidence="5 6">NF2</strain>
    </source>
</reference>
<feature type="binding site" evidence="3">
    <location>
        <begin position="57"/>
        <end position="58"/>
    </location>
    <ligand>
        <name>FAD</name>
        <dbReference type="ChEBI" id="CHEBI:57692"/>
    </ligand>
</feature>
<dbReference type="Gene3D" id="3.90.660.10">
    <property type="match status" value="1"/>
</dbReference>
<evidence type="ECO:0000256" key="1">
    <source>
        <dbReference type="ARBA" id="ARBA00001974"/>
    </source>
</evidence>
<dbReference type="GO" id="GO:0001716">
    <property type="term" value="F:L-amino-acid oxidase activity"/>
    <property type="evidence" value="ECO:0007669"/>
    <property type="project" value="TreeGrafter"/>
</dbReference>
<evidence type="ECO:0000313" key="5">
    <source>
        <dbReference type="EMBL" id="ASJ54803.1"/>
    </source>
</evidence>
<dbReference type="InterPro" id="IPR036188">
    <property type="entry name" value="FAD/NAD-bd_sf"/>
</dbReference>
<organism evidence="5 6">
    <name type="scientific">Brevibacillus formosus</name>
    <dbReference type="NCBI Taxonomy" id="54913"/>
    <lineage>
        <taxon>Bacteria</taxon>
        <taxon>Bacillati</taxon>
        <taxon>Bacillota</taxon>
        <taxon>Bacilli</taxon>
        <taxon>Bacillales</taxon>
        <taxon>Paenibacillaceae</taxon>
        <taxon>Brevibacillus</taxon>
    </lineage>
</organism>
<feature type="domain" description="Amine oxidase" evidence="4">
    <location>
        <begin position="37"/>
        <end position="483"/>
    </location>
</feature>
<dbReference type="SUPFAM" id="SSF54373">
    <property type="entry name" value="FAD-linked reductases, C-terminal domain"/>
    <property type="match status" value="1"/>
</dbReference>
<dbReference type="SUPFAM" id="SSF51905">
    <property type="entry name" value="FAD/NAD(P)-binding domain"/>
    <property type="match status" value="1"/>
</dbReference>
<dbReference type="Pfam" id="PF01593">
    <property type="entry name" value="Amino_oxidase"/>
    <property type="match status" value="1"/>
</dbReference>
<dbReference type="PRINTS" id="PR00757">
    <property type="entry name" value="AMINEOXDASEF"/>
</dbReference>
<dbReference type="KEGG" id="bfm:BP422_15240"/>
<evidence type="ECO:0000256" key="3">
    <source>
        <dbReference type="PIRSR" id="PIRSR601613-1"/>
    </source>
</evidence>
<gene>
    <name evidence="5" type="ORF">BP422_15240</name>
</gene>
<sequence length="486" mass="54582">MDTPSFSLTQPDMLSIIRNGLPQTHSPLNIIIVGAGMAGLVSASLLKAAGHNVTILEAADRVGGRVFTLRSPFTHGHYLEAGAMRIPHTHELTLAYVTKFALPLHPFINTSLNDIISVNGIKTRRWIYERDPDVLGFPVAPHEKGRTFNELAGQAIKPVIDFINLDPAKNWPIVVKKYDRFSMDQFLRFNPVGPSLSAPAIDMIKVMTGFEGFPELAFPEILRDFILFDPSTRFYEIAGGFDQLPQAFLPQLQDNIYFRHKMTQIVQTGNQITISGVRTDTDERFQVTGDIVIITIPFTVLQFVQVEPYDLFSYQKWKAIRQLHYVSSSKIGVQFSQRFWEAQGIRSGQTVTDSPIRLSYFPNHGFDQPGGVVLVSYTWEDDDLPWLSMSKEEQVMQAVKHLADIHGERVYDTFVTGVTHNWALQPHAAGAFALFKPLQETEFASHIGAPEGRIYFAGEHISNEYHGWIQGAIESAVRVAVEVGRK</sequence>
<evidence type="ECO:0000259" key="4">
    <source>
        <dbReference type="Pfam" id="PF01593"/>
    </source>
</evidence>
<proteinExistence type="predicted"/>
<dbReference type="PANTHER" id="PTHR10742:SF342">
    <property type="entry name" value="AMINE OXIDASE"/>
    <property type="match status" value="1"/>
</dbReference>
<feature type="binding site" evidence="3">
    <location>
        <begin position="82"/>
        <end position="85"/>
    </location>
    <ligand>
        <name>FAD</name>
        <dbReference type="ChEBI" id="CHEBI:57692"/>
    </ligand>
</feature>
<evidence type="ECO:0000256" key="2">
    <source>
        <dbReference type="ARBA" id="ARBA00023002"/>
    </source>
</evidence>
<evidence type="ECO:0000313" key="6">
    <source>
        <dbReference type="Proteomes" id="UP000197781"/>
    </source>
</evidence>
<dbReference type="Proteomes" id="UP000197781">
    <property type="component" value="Chromosome"/>
</dbReference>
<protein>
    <submittedName>
        <fullName evidence="5">Amine oxidase</fullName>
    </submittedName>
</protein>